<reference evidence="1" key="1">
    <citation type="submission" date="2020-08" db="EMBL/GenBank/DDBJ databases">
        <title>Genome public.</title>
        <authorList>
            <person name="Liu C."/>
            <person name="Sun Q."/>
        </authorList>
    </citation>
    <scope>NUCLEOTIDE SEQUENCE</scope>
    <source>
        <strain evidence="1">BX21</strain>
    </source>
</reference>
<evidence type="ECO:0000313" key="2">
    <source>
        <dbReference type="Proteomes" id="UP000601171"/>
    </source>
</evidence>
<protein>
    <submittedName>
        <fullName evidence="1">Uncharacterized protein</fullName>
    </submittedName>
</protein>
<comment type="caution">
    <text evidence="1">The sequence shown here is derived from an EMBL/GenBank/DDBJ whole genome shotgun (WGS) entry which is preliminary data.</text>
</comment>
<evidence type="ECO:0000313" key="1">
    <source>
        <dbReference type="EMBL" id="MBC8589350.1"/>
    </source>
</evidence>
<accession>A0A926ILG7</accession>
<dbReference type="RefSeq" id="WP_262430818.1">
    <property type="nucleotide sequence ID" value="NZ_JACRTG010000034.1"/>
</dbReference>
<sequence>MDKVLELCLRSIIRHISGDMELSKEYQELALEIDFDTKCICRIEDHISKNTKRNLYEMVS</sequence>
<name>A0A926ILG7_9FIRM</name>
<gene>
    <name evidence="1" type="ORF">H8707_14120</name>
</gene>
<proteinExistence type="predicted"/>
<organism evidence="1 2">
    <name type="scientific">Paratissierella segnis</name>
    <dbReference type="NCBI Taxonomy" id="2763679"/>
    <lineage>
        <taxon>Bacteria</taxon>
        <taxon>Bacillati</taxon>
        <taxon>Bacillota</taxon>
        <taxon>Tissierellia</taxon>
        <taxon>Tissierellales</taxon>
        <taxon>Tissierellaceae</taxon>
        <taxon>Paratissierella</taxon>
    </lineage>
</organism>
<keyword evidence="2" id="KW-1185">Reference proteome</keyword>
<dbReference type="Proteomes" id="UP000601171">
    <property type="component" value="Unassembled WGS sequence"/>
</dbReference>
<dbReference type="EMBL" id="JACRTG010000034">
    <property type="protein sequence ID" value="MBC8589350.1"/>
    <property type="molecule type" value="Genomic_DNA"/>
</dbReference>
<dbReference type="AlphaFoldDB" id="A0A926ILG7"/>